<evidence type="ECO:0000313" key="4">
    <source>
        <dbReference type="Proteomes" id="UP000028045"/>
    </source>
</evidence>
<dbReference type="PROSITE" id="PS50181">
    <property type="entry name" value="FBOX"/>
    <property type="match status" value="1"/>
</dbReference>
<sequence>MADQSHVTYLEVRLNDHTLDDNLPLVPSPSPSRDFSRPRRPLPTASLGVLDTLPIELLRDILVQLDVRTLADFRSINGRAVELVDSLPHDGHSGNPFRFVAIVRVPWLDRTASQGEVEWGFHCLGCTKSNRLPLHFRRKFSAVSFAEHLAQYGEVKDGKHCKPGLETEAGDAGVDADIDSDSDTATTL</sequence>
<dbReference type="Proteomes" id="UP000028045">
    <property type="component" value="Unassembled WGS sequence"/>
</dbReference>
<feature type="region of interest" description="Disordered" evidence="1">
    <location>
        <begin position="163"/>
        <end position="188"/>
    </location>
</feature>
<evidence type="ECO:0000256" key="1">
    <source>
        <dbReference type="SAM" id="MobiDB-lite"/>
    </source>
</evidence>
<gene>
    <name evidence="3" type="ORF">S7711_11089</name>
</gene>
<accession>A0A084B7B9</accession>
<evidence type="ECO:0000313" key="3">
    <source>
        <dbReference type="EMBL" id="KEY73448.1"/>
    </source>
</evidence>
<evidence type="ECO:0000259" key="2">
    <source>
        <dbReference type="PROSITE" id="PS50181"/>
    </source>
</evidence>
<dbReference type="HOGENOM" id="CLU_1441931_0_0_1"/>
<dbReference type="EMBL" id="KL647843">
    <property type="protein sequence ID" value="KEY73448.1"/>
    <property type="molecule type" value="Genomic_DNA"/>
</dbReference>
<dbReference type="OrthoDB" id="2687876at2759"/>
<keyword evidence="4" id="KW-1185">Reference proteome</keyword>
<proteinExistence type="predicted"/>
<dbReference type="AlphaFoldDB" id="A0A084B7B9"/>
<feature type="domain" description="F-box" evidence="2">
    <location>
        <begin position="47"/>
        <end position="100"/>
    </location>
</feature>
<dbReference type="InterPro" id="IPR001810">
    <property type="entry name" value="F-box_dom"/>
</dbReference>
<organism evidence="3 4">
    <name type="scientific">Stachybotrys chartarum (strain CBS 109288 / IBT 7711)</name>
    <name type="common">Toxic black mold</name>
    <name type="synonym">Stilbospora chartarum</name>
    <dbReference type="NCBI Taxonomy" id="1280523"/>
    <lineage>
        <taxon>Eukaryota</taxon>
        <taxon>Fungi</taxon>
        <taxon>Dikarya</taxon>
        <taxon>Ascomycota</taxon>
        <taxon>Pezizomycotina</taxon>
        <taxon>Sordariomycetes</taxon>
        <taxon>Hypocreomycetidae</taxon>
        <taxon>Hypocreales</taxon>
        <taxon>Stachybotryaceae</taxon>
        <taxon>Stachybotrys</taxon>
    </lineage>
</organism>
<protein>
    <recommendedName>
        <fullName evidence="2">F-box domain-containing protein</fullName>
    </recommendedName>
</protein>
<reference evidence="3 4" key="1">
    <citation type="journal article" date="2014" name="BMC Genomics">
        <title>Comparative genome sequencing reveals chemotype-specific gene clusters in the toxigenic black mold Stachybotrys.</title>
        <authorList>
            <person name="Semeiks J."/>
            <person name="Borek D."/>
            <person name="Otwinowski Z."/>
            <person name="Grishin N.V."/>
        </authorList>
    </citation>
    <scope>NUCLEOTIDE SEQUENCE [LARGE SCALE GENOMIC DNA]</scope>
    <source>
        <strain evidence="4">CBS 109288 / IBT 7711</strain>
    </source>
</reference>
<name>A0A084B7B9_STACB</name>